<dbReference type="GO" id="GO:0005783">
    <property type="term" value="C:endoplasmic reticulum"/>
    <property type="evidence" value="ECO:0007669"/>
    <property type="project" value="TreeGrafter"/>
</dbReference>
<evidence type="ECO:0000313" key="4">
    <source>
        <dbReference type="Proteomes" id="UP000324800"/>
    </source>
</evidence>
<dbReference type="InterPro" id="IPR000008">
    <property type="entry name" value="C2_dom"/>
</dbReference>
<organism evidence="3 4">
    <name type="scientific">Streblomastix strix</name>
    <dbReference type="NCBI Taxonomy" id="222440"/>
    <lineage>
        <taxon>Eukaryota</taxon>
        <taxon>Metamonada</taxon>
        <taxon>Preaxostyla</taxon>
        <taxon>Oxymonadida</taxon>
        <taxon>Streblomastigidae</taxon>
        <taxon>Streblomastix</taxon>
    </lineage>
</organism>
<dbReference type="Pfam" id="PF00168">
    <property type="entry name" value="C2"/>
    <property type="match status" value="2"/>
</dbReference>
<dbReference type="GO" id="GO:0008289">
    <property type="term" value="F:lipid binding"/>
    <property type="evidence" value="ECO:0007669"/>
    <property type="project" value="InterPro"/>
</dbReference>
<dbReference type="PROSITE" id="PS50004">
    <property type="entry name" value="C2"/>
    <property type="match status" value="1"/>
</dbReference>
<dbReference type="PANTHER" id="PTHR10774:SF190">
    <property type="entry name" value="C2 CALCIUM_LIPID-BINDING ENDONUCLEASE_EXONUCLEASE_PHOSPHATASE-RELATED"/>
    <property type="match status" value="1"/>
</dbReference>
<evidence type="ECO:0000313" key="3">
    <source>
        <dbReference type="EMBL" id="KAA6333438.1"/>
    </source>
</evidence>
<dbReference type="PANTHER" id="PTHR10774">
    <property type="entry name" value="EXTENDED SYNAPTOTAGMIN-RELATED"/>
    <property type="match status" value="1"/>
</dbReference>
<dbReference type="EMBL" id="SNRW01042192">
    <property type="protein sequence ID" value="KAA6333438.1"/>
    <property type="molecule type" value="Genomic_DNA"/>
</dbReference>
<dbReference type="InterPro" id="IPR045050">
    <property type="entry name" value="Synaptotagmin_plant"/>
</dbReference>
<feature type="region of interest" description="Disordered" evidence="1">
    <location>
        <begin position="117"/>
        <end position="137"/>
    </location>
</feature>
<name>A0A5J4RIG7_9EUKA</name>
<dbReference type="InterPro" id="IPR035892">
    <property type="entry name" value="C2_domain_sf"/>
</dbReference>
<protein>
    <recommendedName>
        <fullName evidence="2">C2 domain-containing protein</fullName>
    </recommendedName>
</protein>
<feature type="domain" description="C2" evidence="2">
    <location>
        <begin position="1"/>
        <end position="78"/>
    </location>
</feature>
<accession>A0A5J4RIG7</accession>
<dbReference type="AlphaFoldDB" id="A0A5J4RIG7"/>
<sequence length="233" mass="27454">FKAGEESQQTTVAKSALDYDYLNEEYELIYDPTKMSGKHEIAVEVYDQDRFTKNDIIGLVNIDVLPSLNRETQIDLFLQPQEDKKDDQIKSQELENSDQKLGKISLSMIYLSEQDQIKQREQEESNKQKSEEELNKIKEVQKRRKNEEIQRIADEEKRIAEEKRKQKERQDASYIKGVVKFKNISVRNLKKMDIFSKTDPFVVFKAGEESQQTTVAKSALDYDYLNEEYELIY</sequence>
<evidence type="ECO:0000256" key="1">
    <source>
        <dbReference type="SAM" id="MobiDB-lite"/>
    </source>
</evidence>
<gene>
    <name evidence="3" type="ORF">EZS28_053172</name>
</gene>
<dbReference type="Gene3D" id="2.60.40.150">
    <property type="entry name" value="C2 domain"/>
    <property type="match status" value="2"/>
</dbReference>
<feature type="non-terminal residue" evidence="3">
    <location>
        <position position="1"/>
    </location>
</feature>
<comment type="caution">
    <text evidence="3">The sequence shown here is derived from an EMBL/GenBank/DDBJ whole genome shotgun (WGS) entry which is preliminary data.</text>
</comment>
<reference evidence="3 4" key="1">
    <citation type="submission" date="2019-03" db="EMBL/GenBank/DDBJ databases">
        <title>Single cell metagenomics reveals metabolic interactions within the superorganism composed of flagellate Streblomastix strix and complex community of Bacteroidetes bacteria on its surface.</title>
        <authorList>
            <person name="Treitli S.C."/>
            <person name="Kolisko M."/>
            <person name="Husnik F."/>
            <person name="Keeling P."/>
            <person name="Hampl V."/>
        </authorList>
    </citation>
    <scope>NUCLEOTIDE SEQUENCE [LARGE SCALE GENOMIC DNA]</scope>
    <source>
        <strain evidence="3">ST1C</strain>
    </source>
</reference>
<dbReference type="SUPFAM" id="SSF49562">
    <property type="entry name" value="C2 domain (Calcium/lipid-binding domain, CaLB)"/>
    <property type="match status" value="2"/>
</dbReference>
<dbReference type="Proteomes" id="UP000324800">
    <property type="component" value="Unassembled WGS sequence"/>
</dbReference>
<evidence type="ECO:0000259" key="2">
    <source>
        <dbReference type="PROSITE" id="PS50004"/>
    </source>
</evidence>
<proteinExistence type="predicted"/>
<feature type="non-terminal residue" evidence="3">
    <location>
        <position position="233"/>
    </location>
</feature>